<name>A0ABD0RZU7_CIRMR</name>
<dbReference type="EMBL" id="JAMKFB020000001">
    <property type="protein sequence ID" value="KAL0203996.1"/>
    <property type="molecule type" value="Genomic_DNA"/>
</dbReference>
<comment type="caution">
    <text evidence="1">The sequence shown here is derived from an EMBL/GenBank/DDBJ whole genome shotgun (WGS) entry which is preliminary data.</text>
</comment>
<feature type="non-terminal residue" evidence="1">
    <location>
        <position position="1"/>
    </location>
</feature>
<reference evidence="1 2" key="1">
    <citation type="submission" date="2024-05" db="EMBL/GenBank/DDBJ databases">
        <title>Genome sequencing and assembly of Indian major carp, Cirrhinus mrigala (Hamilton, 1822).</title>
        <authorList>
            <person name="Mohindra V."/>
            <person name="Chowdhury L.M."/>
            <person name="Lal K."/>
            <person name="Jena J.K."/>
        </authorList>
    </citation>
    <scope>NUCLEOTIDE SEQUENCE [LARGE SCALE GENOMIC DNA]</scope>
    <source>
        <strain evidence="1">CM1030</strain>
        <tissue evidence="1">Blood</tissue>
    </source>
</reference>
<organism evidence="1 2">
    <name type="scientific">Cirrhinus mrigala</name>
    <name type="common">Mrigala</name>
    <dbReference type="NCBI Taxonomy" id="683832"/>
    <lineage>
        <taxon>Eukaryota</taxon>
        <taxon>Metazoa</taxon>
        <taxon>Chordata</taxon>
        <taxon>Craniata</taxon>
        <taxon>Vertebrata</taxon>
        <taxon>Euteleostomi</taxon>
        <taxon>Actinopterygii</taxon>
        <taxon>Neopterygii</taxon>
        <taxon>Teleostei</taxon>
        <taxon>Ostariophysi</taxon>
        <taxon>Cypriniformes</taxon>
        <taxon>Cyprinidae</taxon>
        <taxon>Labeoninae</taxon>
        <taxon>Labeonini</taxon>
        <taxon>Cirrhinus</taxon>
    </lineage>
</organism>
<gene>
    <name evidence="1" type="ORF">M9458_002014</name>
</gene>
<evidence type="ECO:0000313" key="2">
    <source>
        <dbReference type="Proteomes" id="UP001529510"/>
    </source>
</evidence>
<evidence type="ECO:0000313" key="1">
    <source>
        <dbReference type="EMBL" id="KAL0203996.1"/>
    </source>
</evidence>
<protein>
    <submittedName>
        <fullName evidence="1">Uncharacterized protein</fullName>
    </submittedName>
</protein>
<dbReference type="AlphaFoldDB" id="A0ABD0RZU7"/>
<proteinExistence type="predicted"/>
<sequence length="67" mass="7481">EINGTGRSVRLRRQAEAKAYISAHFQNLPAEFKLGDGRVYGAFLNRPLVNGQEYVCFVLAILELGQN</sequence>
<dbReference type="Proteomes" id="UP001529510">
    <property type="component" value="Unassembled WGS sequence"/>
</dbReference>
<feature type="non-terminal residue" evidence="1">
    <location>
        <position position="67"/>
    </location>
</feature>
<accession>A0ABD0RZU7</accession>
<keyword evidence="2" id="KW-1185">Reference proteome</keyword>